<keyword evidence="2" id="KW-0732">Signal</keyword>
<dbReference type="Pfam" id="PF20943">
    <property type="entry name" value="DUF4785_3rd"/>
    <property type="match status" value="1"/>
</dbReference>
<accession>A0ABS7T550</accession>
<protein>
    <submittedName>
        <fullName evidence="5">DUF4785 family protein</fullName>
    </submittedName>
</protein>
<dbReference type="Gene3D" id="2.60.40.3870">
    <property type="entry name" value="Uncharacterised protein PF16024, DUF4785"/>
    <property type="match status" value="1"/>
</dbReference>
<dbReference type="Proteomes" id="UP001430954">
    <property type="component" value="Unassembled WGS sequence"/>
</dbReference>
<dbReference type="Pfam" id="PF16024">
    <property type="entry name" value="DUF4785_1st"/>
    <property type="match status" value="1"/>
</dbReference>
<feature type="signal peptide" evidence="2">
    <location>
        <begin position="1"/>
        <end position="21"/>
    </location>
</feature>
<name>A0ABS7T550_9GAMM</name>
<dbReference type="Gene3D" id="2.60.120.1370">
    <property type="match status" value="1"/>
</dbReference>
<gene>
    <name evidence="5" type="ORF">K6753_05575</name>
</gene>
<dbReference type="RefSeq" id="WP_223675218.1">
    <property type="nucleotide sequence ID" value="NZ_JAINZW010000002.1"/>
</dbReference>
<feature type="chain" id="PRO_5046938182" evidence="2">
    <location>
        <begin position="22"/>
        <end position="395"/>
    </location>
</feature>
<proteinExistence type="predicted"/>
<dbReference type="EMBL" id="JAINZW010000002">
    <property type="protein sequence ID" value="MBZ4038998.1"/>
    <property type="molecule type" value="Genomic_DNA"/>
</dbReference>
<evidence type="ECO:0000259" key="3">
    <source>
        <dbReference type="Pfam" id="PF16024"/>
    </source>
</evidence>
<dbReference type="InterPro" id="IPR031979">
    <property type="entry name" value="DUF4785_N"/>
</dbReference>
<evidence type="ECO:0000313" key="6">
    <source>
        <dbReference type="Proteomes" id="UP001430954"/>
    </source>
</evidence>
<dbReference type="InterPro" id="IPR048295">
    <property type="entry name" value="DUF4785_C"/>
</dbReference>
<evidence type="ECO:0000259" key="4">
    <source>
        <dbReference type="Pfam" id="PF20943"/>
    </source>
</evidence>
<evidence type="ECO:0000313" key="5">
    <source>
        <dbReference type="EMBL" id="MBZ4038998.1"/>
    </source>
</evidence>
<feature type="region of interest" description="Disordered" evidence="1">
    <location>
        <begin position="27"/>
        <end position="50"/>
    </location>
</feature>
<evidence type="ECO:0000256" key="1">
    <source>
        <dbReference type="SAM" id="MobiDB-lite"/>
    </source>
</evidence>
<comment type="caution">
    <text evidence="5">The sequence shown here is derived from an EMBL/GenBank/DDBJ whole genome shotgun (WGS) entry which is preliminary data.</text>
</comment>
<feature type="domain" description="DUF4785" evidence="4">
    <location>
        <begin position="289"/>
        <end position="390"/>
    </location>
</feature>
<keyword evidence="6" id="KW-1185">Reference proteome</keyword>
<feature type="domain" description="DUF4785" evidence="3">
    <location>
        <begin position="49"/>
        <end position="183"/>
    </location>
</feature>
<organism evidence="5 6">
    <name type="scientific">Novilysobacter selenitireducens</name>
    <dbReference type="NCBI Taxonomy" id="2872639"/>
    <lineage>
        <taxon>Bacteria</taxon>
        <taxon>Pseudomonadati</taxon>
        <taxon>Pseudomonadota</taxon>
        <taxon>Gammaproteobacteria</taxon>
        <taxon>Lysobacterales</taxon>
        <taxon>Lysobacteraceae</taxon>
        <taxon>Novilysobacter</taxon>
    </lineage>
</organism>
<evidence type="ECO:0000256" key="2">
    <source>
        <dbReference type="SAM" id="SignalP"/>
    </source>
</evidence>
<reference evidence="5 6" key="1">
    <citation type="submission" date="2021-09" db="EMBL/GenBank/DDBJ databases">
        <title>Lysobacter sp. 13A isolated from the river sediment.</title>
        <authorList>
            <person name="Liu H."/>
            <person name="Li S."/>
            <person name="Mao S."/>
        </authorList>
    </citation>
    <scope>NUCLEOTIDE SEQUENCE [LARGE SCALE GENOMIC DNA]</scope>
    <source>
        <strain evidence="5 6">13A</strain>
    </source>
</reference>
<sequence length="395" mass="41609">MKTITNVSALALLTCALAAYAQTPTTPMLPSGGRDMTPLRAVQAPPPSRNVERAPVRYSWRIDPGADIAAPQPHVTESREYWKTVDAAELQRGVALQATAPGALVRVSPAAGAAPVDAGAVRVTRGGRAVPLARRNSSPQLQAAGLAVPDGTAAVQLDRSAGAGAFSVQASDARGRYVVHVFEPESDVRLFAALGRDRVLAGGRADIAVNLQDGPTRIRGVKAGGLLVAPDGRTWPVALKPGRDGILRGQASVPDDVGDAPGLWEVQVFAGDGTVQRDARTAFSVALPTARLAGGYRFDARRLQFTLPVEAASPGRYEARGTLYATAPDGVARPVSVAHSAQWMSPGRGDLVLAFDRAHLPAGYGAPFELRQLELNDQSRMAPVERRERAARIAR</sequence>